<evidence type="ECO:0000256" key="1">
    <source>
        <dbReference type="ARBA" id="ARBA00008361"/>
    </source>
</evidence>
<evidence type="ECO:0000313" key="3">
    <source>
        <dbReference type="EMBL" id="PIL35016.1"/>
    </source>
</evidence>
<dbReference type="EMBL" id="AYKW01000004">
    <property type="protein sequence ID" value="PIL35016.1"/>
    <property type="molecule type" value="Genomic_DNA"/>
</dbReference>
<dbReference type="OrthoDB" id="10061782at2759"/>
<comment type="similarity">
    <text evidence="1">Belongs to the methyltransferase superfamily.</text>
</comment>
<feature type="domain" description="Methyltransferase type 12" evidence="2">
    <location>
        <begin position="52"/>
        <end position="159"/>
    </location>
</feature>
<evidence type="ECO:0000259" key="2">
    <source>
        <dbReference type="Pfam" id="PF08242"/>
    </source>
</evidence>
<dbReference type="PIRSF" id="PIRSF011491">
    <property type="entry name" value="Mtase_YbcY_prd"/>
    <property type="match status" value="1"/>
</dbReference>
<organism evidence="3 4">
    <name type="scientific">Ganoderma sinense ZZ0214-1</name>
    <dbReference type="NCBI Taxonomy" id="1077348"/>
    <lineage>
        <taxon>Eukaryota</taxon>
        <taxon>Fungi</taxon>
        <taxon>Dikarya</taxon>
        <taxon>Basidiomycota</taxon>
        <taxon>Agaricomycotina</taxon>
        <taxon>Agaricomycetes</taxon>
        <taxon>Polyporales</taxon>
        <taxon>Polyporaceae</taxon>
        <taxon>Ganoderma</taxon>
    </lineage>
</organism>
<dbReference type="AlphaFoldDB" id="A0A2G8SMM3"/>
<dbReference type="STRING" id="1077348.A0A2G8SMM3"/>
<dbReference type="GO" id="GO:0008168">
    <property type="term" value="F:methyltransferase activity"/>
    <property type="evidence" value="ECO:0007669"/>
    <property type="project" value="InterPro"/>
</dbReference>
<keyword evidence="4" id="KW-1185">Reference proteome</keyword>
<proteinExistence type="inferred from homology"/>
<sequence>MEPSASIYTTFNLRLYDFVVLVISNAFAWRCSTRSTLLPFYQKHTKESSAHLEVGSGTGYYPATAASSGALSKTRLITLCDLNPNTLAYSKSRIASAGYRGSIETLEHNIFHPLAQDVRGKYDSIALYYLLHCLPGSFPQKATDVFATVVPALAPNGVLFGATILGKGVEHNWFGSRLMGLYNKKGMFGNTGDSEEGLKEALGEAFEESEVTIVGVVALFEARKPRGVTN</sequence>
<evidence type="ECO:0000313" key="4">
    <source>
        <dbReference type="Proteomes" id="UP000230002"/>
    </source>
</evidence>
<comment type="caution">
    <text evidence="3">The sequence shown here is derived from an EMBL/GenBank/DDBJ whole genome shotgun (WGS) entry which is preliminary data.</text>
</comment>
<dbReference type="Proteomes" id="UP000230002">
    <property type="component" value="Unassembled WGS sequence"/>
</dbReference>
<accession>A0A2G8SMM3</accession>
<dbReference type="InterPro" id="IPR029063">
    <property type="entry name" value="SAM-dependent_MTases_sf"/>
</dbReference>
<gene>
    <name evidence="3" type="ORF">GSI_02803</name>
</gene>
<dbReference type="Pfam" id="PF08242">
    <property type="entry name" value="Methyltransf_12"/>
    <property type="match status" value="1"/>
</dbReference>
<name>A0A2G8SMM3_9APHY</name>
<protein>
    <recommendedName>
        <fullName evidence="2">Methyltransferase type 12 domain-containing protein</fullName>
    </recommendedName>
</protein>
<dbReference type="InterPro" id="IPR016584">
    <property type="entry name" value="MeTrfase_VrtF"/>
</dbReference>
<dbReference type="CDD" id="cd02440">
    <property type="entry name" value="AdoMet_MTases"/>
    <property type="match status" value="1"/>
</dbReference>
<dbReference type="InterPro" id="IPR013217">
    <property type="entry name" value="Methyltransf_12"/>
</dbReference>
<reference evidence="3 4" key="1">
    <citation type="journal article" date="2015" name="Sci. Rep.">
        <title>Chromosome-level genome map provides insights into diverse defense mechanisms in the medicinal fungus Ganoderma sinense.</title>
        <authorList>
            <person name="Zhu Y."/>
            <person name="Xu J."/>
            <person name="Sun C."/>
            <person name="Zhou S."/>
            <person name="Xu H."/>
            <person name="Nelson D.R."/>
            <person name="Qian J."/>
            <person name="Song J."/>
            <person name="Luo H."/>
            <person name="Xiang L."/>
            <person name="Li Y."/>
            <person name="Xu Z."/>
            <person name="Ji A."/>
            <person name="Wang L."/>
            <person name="Lu S."/>
            <person name="Hayward A."/>
            <person name="Sun W."/>
            <person name="Li X."/>
            <person name="Schwartz D.C."/>
            <person name="Wang Y."/>
            <person name="Chen S."/>
        </authorList>
    </citation>
    <scope>NUCLEOTIDE SEQUENCE [LARGE SCALE GENOMIC DNA]</scope>
    <source>
        <strain evidence="3 4">ZZ0214-1</strain>
    </source>
</reference>
<dbReference type="Gene3D" id="3.40.50.150">
    <property type="entry name" value="Vaccinia Virus protein VP39"/>
    <property type="match status" value="1"/>
</dbReference>
<dbReference type="SUPFAM" id="SSF53335">
    <property type="entry name" value="S-adenosyl-L-methionine-dependent methyltransferases"/>
    <property type="match status" value="1"/>
</dbReference>